<dbReference type="Proteomes" id="UP000063308">
    <property type="component" value="Chromosome"/>
</dbReference>
<protein>
    <submittedName>
        <fullName evidence="1">Uncharacterized protein</fullName>
    </submittedName>
</protein>
<evidence type="ECO:0000313" key="2">
    <source>
        <dbReference type="Proteomes" id="UP000063308"/>
    </source>
</evidence>
<reference evidence="1 2" key="1">
    <citation type="submission" date="2014-11" db="EMBL/GenBank/DDBJ databases">
        <title>Symbiosis island explosion on the genome of extra-slow-growing strains of soybean bradyrhizobia with massive insertion sequences.</title>
        <authorList>
            <person name="Iida T."/>
            <person name="Minamisawa K."/>
        </authorList>
    </citation>
    <scope>NUCLEOTIDE SEQUENCE [LARGE SCALE GENOMIC DNA]</scope>
    <source>
        <strain evidence="1 2">NK6</strain>
    </source>
</reference>
<dbReference type="EMBL" id="AP014685">
    <property type="protein sequence ID" value="BAR58115.1"/>
    <property type="molecule type" value="Genomic_DNA"/>
</dbReference>
<evidence type="ECO:0000313" key="1">
    <source>
        <dbReference type="EMBL" id="BAR58115.1"/>
    </source>
</evidence>
<proteinExistence type="predicted"/>
<gene>
    <name evidence="1" type="ORF">NK6_4956</name>
</gene>
<name>A0A0E3VUW4_9BRAD</name>
<organism evidence="1 2">
    <name type="scientific">Bradyrhizobium diazoefficiens</name>
    <dbReference type="NCBI Taxonomy" id="1355477"/>
    <lineage>
        <taxon>Bacteria</taxon>
        <taxon>Pseudomonadati</taxon>
        <taxon>Pseudomonadota</taxon>
        <taxon>Alphaproteobacteria</taxon>
        <taxon>Hyphomicrobiales</taxon>
        <taxon>Nitrobacteraceae</taxon>
        <taxon>Bradyrhizobium</taxon>
    </lineage>
</organism>
<sequence>MVLDFIRVCEIVGIIDSETGRIRSPQGDVDASAR</sequence>
<accession>A0A0E3VUW4</accession>
<dbReference type="AlphaFoldDB" id="A0A0E3VUW4"/>